<dbReference type="InterPro" id="IPR007577">
    <property type="entry name" value="GlycoTrfase_DXD_sugar-bd_CS"/>
</dbReference>
<evidence type="ECO:0000259" key="1">
    <source>
        <dbReference type="Pfam" id="PF20178"/>
    </source>
</evidence>
<dbReference type="Pfam" id="PF04488">
    <property type="entry name" value="Gly_transf_sug"/>
    <property type="match status" value="1"/>
</dbReference>
<dbReference type="SUPFAM" id="SSF53448">
    <property type="entry name" value="Nucleotide-diphospho-sugar transferases"/>
    <property type="match status" value="1"/>
</dbReference>
<evidence type="ECO:0000313" key="3">
    <source>
        <dbReference type="Proteomes" id="UP001160882"/>
    </source>
</evidence>
<dbReference type="InterPro" id="IPR046673">
    <property type="entry name" value="ToxA_N"/>
</dbReference>
<dbReference type="EMBL" id="JAOCGG010000011">
    <property type="protein sequence ID" value="MDH1630176.1"/>
    <property type="molecule type" value="Genomic_DNA"/>
</dbReference>
<dbReference type="InterPro" id="IPR029044">
    <property type="entry name" value="Nucleotide-diphossugar_trans"/>
</dbReference>
<accession>A0AA42UP89</accession>
<dbReference type="Pfam" id="PF20178">
    <property type="entry name" value="ToxA_N"/>
    <property type="match status" value="1"/>
</dbReference>
<protein>
    <submittedName>
        <fullName evidence="2">Glycosyltransferase</fullName>
    </submittedName>
</protein>
<evidence type="ECO:0000313" key="2">
    <source>
        <dbReference type="EMBL" id="MDH1630176.1"/>
    </source>
</evidence>
<reference evidence="2" key="1">
    <citation type="submission" date="2022-09" db="EMBL/GenBank/DDBJ databases">
        <title>Intensive care unit water sources are persistently colonized with multi-drug resistant bacteria and are the site of extensive horizontal gene transfer of antibiotic resistance genes.</title>
        <authorList>
            <person name="Diorio-Toth L."/>
        </authorList>
    </citation>
    <scope>NUCLEOTIDE SEQUENCE</scope>
    <source>
        <strain evidence="2">GD03782</strain>
    </source>
</reference>
<comment type="caution">
    <text evidence="2">The sequence shown here is derived from an EMBL/GenBank/DDBJ whole genome shotgun (WGS) entry which is preliminary data.</text>
</comment>
<dbReference type="AlphaFoldDB" id="A0AA42UP89"/>
<dbReference type="Proteomes" id="UP001160882">
    <property type="component" value="Unassembled WGS sequence"/>
</dbReference>
<dbReference type="Gene3D" id="3.90.550.20">
    <property type="match status" value="1"/>
</dbReference>
<gene>
    <name evidence="2" type="ORF">N5I14_07970</name>
</gene>
<dbReference type="RefSeq" id="WP_280081384.1">
    <property type="nucleotide sequence ID" value="NZ_JAOCGG010000011.1"/>
</dbReference>
<feature type="domain" description="Dermonecrotic toxin N-terminal" evidence="1">
    <location>
        <begin position="17"/>
        <end position="294"/>
    </location>
</feature>
<name>A0AA42UP89_9PSED</name>
<organism evidence="2 3">
    <name type="scientific">Pseudomonas mosselii</name>
    <dbReference type="NCBI Taxonomy" id="78327"/>
    <lineage>
        <taxon>Bacteria</taxon>
        <taxon>Pseudomonadati</taxon>
        <taxon>Pseudomonadota</taxon>
        <taxon>Gammaproteobacteria</taxon>
        <taxon>Pseudomonadales</taxon>
        <taxon>Pseudomonadaceae</taxon>
        <taxon>Pseudomonas</taxon>
    </lineage>
</organism>
<sequence>MIESSSPGITLAREALKDFPRPIPLARQALVGWLKTHTIALAPDDIDVVTLHYQFEPRGGGRKHYQEQAVITRRLGLVQAMLSNWQGETADGYAGLHFGDWAGVSPMGPLKLVKQLQAPGLFENSSGYLIFNGLYKRTSPLRLAPDTLLPTRAEDFQTFVWGQHFNERFKQSLDSYWRNNQVLYQRALKIAMITACNRQVAAGSLSQPAQRLIWQAAGLLLDEQGHIQRRMLNVYGYVSSAIVCLSDTHSGLTVLYIPGNSSPLHEFVSASAMKTWFAVQCRTPDRRQALLNAFNPADRPDGLDYSGLETALTGLARYPQAHHFSVDHSGFATSGIWRPDDMINYRADHYSPVIHGDLFVTLAERMKTRSYQDADNQITSNAQIEEARLRDYVRSSLNLLAPIAIIVPGLAPLLAMGGLLEFAMGLEQVIDGKTLEAKVQGVQDQVFGVLNALPVIHSMLPGVPKVFAFRRPGFISARTLLEAREGRPMVAPNEVDGFELAFREDQTLKPVPGHALQYLLTRVDSNVQHRFYALIHEDGELIQSQVEYELASDSFIRQGEGRLREPRRYVVPDDGGPGLVRLKASSRQATDADRTRTLQALGIRIQFPLDFTSFDTLKRTAIPRHLFSLWVGDQVIGQPYLAAIAHNAKVLRGSGVQYRLFLSNRSCAAFAQSAALLSAHAPGLSVLPLEDQSFYLEFLGSPYFSQFNTAIEGNGGVATNFSSASDILRYRALKRLGGLYIDADDMLHPATKAALTAPVVSLPLETTHDGLLLSPPVSNDQLGMYIQYNTSLIGSHPDNPTLDAISEEIFQRFTKARTFYDQRPDHQSDPQAFLDYARQLSRLTGPGVLNDVIDRTLPWLKQLREACNLMVSPVIDSARHLDIRQLQLLYEQYLPLDQIAGAGHAHSWYQT</sequence>
<proteinExistence type="predicted"/>